<reference evidence="1 2" key="1">
    <citation type="submission" date="2021-06" db="EMBL/GenBank/DDBJ databases">
        <title>A haploid diamondback moth (Plutella xylostella L.) genome assembly resolves 31 chromosomes and identifies a diamide resistance mutation.</title>
        <authorList>
            <person name="Ward C.M."/>
            <person name="Perry K.D."/>
            <person name="Baker G."/>
            <person name="Powis K."/>
            <person name="Heckel D.G."/>
            <person name="Baxter S.W."/>
        </authorList>
    </citation>
    <scope>NUCLEOTIDE SEQUENCE [LARGE SCALE GENOMIC DNA]</scope>
    <source>
        <strain evidence="1 2">LV</strain>
        <tissue evidence="1">Single pupa</tissue>
    </source>
</reference>
<evidence type="ECO:0000313" key="1">
    <source>
        <dbReference type="EMBL" id="KAG7299824.1"/>
    </source>
</evidence>
<evidence type="ECO:0000313" key="2">
    <source>
        <dbReference type="Proteomes" id="UP000823941"/>
    </source>
</evidence>
<dbReference type="Proteomes" id="UP000823941">
    <property type="component" value="Chromosome 22"/>
</dbReference>
<comment type="caution">
    <text evidence="1">The sequence shown here is derived from an EMBL/GenBank/DDBJ whole genome shotgun (WGS) entry which is preliminary data.</text>
</comment>
<feature type="non-terminal residue" evidence="1">
    <location>
        <position position="95"/>
    </location>
</feature>
<name>A0ABQ7Q536_PLUXY</name>
<sequence>MAADAWRGVIITKAGGACADLTTGREPRCHRSLDKRRASDVCGAISSSDKVNGLNGARAFRKCACRRNEDNVHAGPKGTIALLTATMMAPLINEV</sequence>
<protein>
    <submittedName>
        <fullName evidence="1">Uncharacterized protein</fullName>
    </submittedName>
</protein>
<organism evidence="1 2">
    <name type="scientific">Plutella xylostella</name>
    <name type="common">Diamondback moth</name>
    <name type="synonym">Plutella maculipennis</name>
    <dbReference type="NCBI Taxonomy" id="51655"/>
    <lineage>
        <taxon>Eukaryota</taxon>
        <taxon>Metazoa</taxon>
        <taxon>Ecdysozoa</taxon>
        <taxon>Arthropoda</taxon>
        <taxon>Hexapoda</taxon>
        <taxon>Insecta</taxon>
        <taxon>Pterygota</taxon>
        <taxon>Neoptera</taxon>
        <taxon>Endopterygota</taxon>
        <taxon>Lepidoptera</taxon>
        <taxon>Glossata</taxon>
        <taxon>Ditrysia</taxon>
        <taxon>Yponomeutoidea</taxon>
        <taxon>Plutellidae</taxon>
        <taxon>Plutella</taxon>
    </lineage>
</organism>
<dbReference type="EMBL" id="JAHIBW010000022">
    <property type="protein sequence ID" value="KAG7299824.1"/>
    <property type="molecule type" value="Genomic_DNA"/>
</dbReference>
<keyword evidence="2" id="KW-1185">Reference proteome</keyword>
<gene>
    <name evidence="1" type="ORF">JYU34_016841</name>
</gene>
<proteinExistence type="predicted"/>
<accession>A0ABQ7Q536</accession>